<feature type="compositionally biased region" description="Basic and acidic residues" evidence="4">
    <location>
        <begin position="734"/>
        <end position="753"/>
    </location>
</feature>
<dbReference type="InterPro" id="IPR043573">
    <property type="entry name" value="Fig4-like"/>
</dbReference>
<proteinExistence type="predicted"/>
<keyword evidence="7" id="KW-1185">Reference proteome</keyword>
<evidence type="ECO:0000256" key="2">
    <source>
        <dbReference type="ARBA" id="ARBA00022801"/>
    </source>
</evidence>
<dbReference type="Pfam" id="PF02383">
    <property type="entry name" value="Syja_N"/>
    <property type="match status" value="1"/>
</dbReference>
<protein>
    <recommendedName>
        <fullName evidence="5">SAC domain-containing protein</fullName>
    </recommendedName>
</protein>
<dbReference type="EMBL" id="CAKKNE010000004">
    <property type="protein sequence ID" value="CAH0373836.1"/>
    <property type="molecule type" value="Genomic_DNA"/>
</dbReference>
<organism evidence="6 7">
    <name type="scientific">Pelagomonas calceolata</name>
    <dbReference type="NCBI Taxonomy" id="35677"/>
    <lineage>
        <taxon>Eukaryota</taxon>
        <taxon>Sar</taxon>
        <taxon>Stramenopiles</taxon>
        <taxon>Ochrophyta</taxon>
        <taxon>Pelagophyceae</taxon>
        <taxon>Pelagomonadales</taxon>
        <taxon>Pelagomonadaceae</taxon>
        <taxon>Pelagomonas</taxon>
    </lineage>
</organism>
<evidence type="ECO:0000313" key="6">
    <source>
        <dbReference type="EMBL" id="CAH0373836.1"/>
    </source>
</evidence>
<dbReference type="PANTHER" id="PTHR45738:SF5">
    <property type="entry name" value="POLYPHOSPHOINOSITIDE PHOSPHATASE"/>
    <property type="match status" value="1"/>
</dbReference>
<feature type="region of interest" description="Disordered" evidence="4">
    <location>
        <begin position="733"/>
        <end position="768"/>
    </location>
</feature>
<dbReference type="Proteomes" id="UP000789595">
    <property type="component" value="Unassembled WGS sequence"/>
</dbReference>
<dbReference type="GO" id="GO:0012505">
    <property type="term" value="C:endomembrane system"/>
    <property type="evidence" value="ECO:0007669"/>
    <property type="project" value="UniProtKB-SubCell"/>
</dbReference>
<evidence type="ECO:0000313" key="7">
    <source>
        <dbReference type="Proteomes" id="UP000789595"/>
    </source>
</evidence>
<dbReference type="PROSITE" id="PS50275">
    <property type="entry name" value="SAC"/>
    <property type="match status" value="1"/>
</dbReference>
<keyword evidence="2" id="KW-0378">Hydrolase</keyword>
<name>A0A8J2SN27_9STRA</name>
<gene>
    <name evidence="6" type="ORF">PECAL_4P10780</name>
</gene>
<dbReference type="InterPro" id="IPR002013">
    <property type="entry name" value="SAC_dom"/>
</dbReference>
<comment type="subcellular location">
    <subcellularLocation>
        <location evidence="1">Endomembrane system</location>
    </subcellularLocation>
</comment>
<dbReference type="GO" id="GO:0043813">
    <property type="term" value="F:phosphatidylinositol-3,5-bisphosphate 5-phosphatase activity"/>
    <property type="evidence" value="ECO:0007669"/>
    <property type="project" value="InterPro"/>
</dbReference>
<dbReference type="OrthoDB" id="405996at2759"/>
<dbReference type="PANTHER" id="PTHR45738">
    <property type="entry name" value="POLYPHOSPHOINOSITIDE PHOSPHATASE"/>
    <property type="match status" value="1"/>
</dbReference>
<feature type="domain" description="SAC" evidence="5">
    <location>
        <begin position="171"/>
        <end position="520"/>
    </location>
</feature>
<evidence type="ECO:0000259" key="5">
    <source>
        <dbReference type="PROSITE" id="PS50275"/>
    </source>
</evidence>
<evidence type="ECO:0000256" key="4">
    <source>
        <dbReference type="SAM" id="MobiDB-lite"/>
    </source>
</evidence>
<evidence type="ECO:0000256" key="3">
    <source>
        <dbReference type="ARBA" id="ARBA00023136"/>
    </source>
</evidence>
<evidence type="ECO:0000256" key="1">
    <source>
        <dbReference type="ARBA" id="ARBA00004308"/>
    </source>
</evidence>
<keyword evidence="3" id="KW-0472">Membrane</keyword>
<dbReference type="AlphaFoldDB" id="A0A8J2SN27"/>
<reference evidence="6" key="1">
    <citation type="submission" date="2021-11" db="EMBL/GenBank/DDBJ databases">
        <authorList>
            <consortium name="Genoscope - CEA"/>
            <person name="William W."/>
        </authorList>
    </citation>
    <scope>NUCLEOTIDE SEQUENCE</scope>
</reference>
<dbReference type="GO" id="GO:0046856">
    <property type="term" value="P:phosphatidylinositol dephosphorylation"/>
    <property type="evidence" value="ECO:0007669"/>
    <property type="project" value="InterPro"/>
</dbReference>
<accession>A0A8J2SN27</accession>
<comment type="caution">
    <text evidence="6">The sequence shown here is derived from an EMBL/GenBank/DDBJ whole genome shotgun (WGS) entry which is preliminary data.</text>
</comment>
<sequence length="1100" mass="121937">MNLACEPTCAGLEKFVIYETQQHLYVVGCDRQQLKYRVLKVLRRSAPSLIDLAQEDASSYSKDELRDVLEMAHEGNKQGGGLRRVATGYGILGFVRFLDCYYCVLITQRRKVGRIGGAPIYGIKATELIPIRPAATKSDDRSLIRSFVAETNRRLNPTQRETAEQRYVSLFQFVDLSKDFYFSYAYDLTQTLQHVMHAQAPLSSQDPASDIPPLEPSRRSSYAWNHKLVKELRDALGSSAGRWCVTLVHGAFVQRTCALFGRSLVVTLIARRSRHFAGTRYLKRGASDTGNVANDVELEQITHAPGYGAGGFASYVQVRGSIPIFWTQATSVTLPKPPIIVDRVDPTYTASQKHFADLLERYGGPCMVLDLTKHVERRARETVVSAEFRRAIECVNTSLPSETKVRYCALDFSAASRSKKPTVLDALSDVAAWTLDETRFFQCQGTKVQLQRGVLRSNCIDCLDRTNVAQFAVGAVALARCVDALGFVRGSSLEPGSRLLLVLMELYSAVGDALSLQYGGSEAHKRAGIRRGESVTVVPKHQELLTSIRRYYSNAFTDRLKQDAINVFLGTFTPSEEDIPLWDLDSDYYLHNVKVQEGCLLTMAVKKDAWLSDSEEDDKGDVRARVVRRCHRRDDLLSKWWRDALEAYDASLQSTESSNLEEASKHRFERVHQPSKLTQFDKILQADSSTPVPLAADLDASGTVEKRFLALGSSNVAALAIPEDDDDEGIAIEEEVKVPETPPKLDDDLRERASPVSQIEEESDDDDPCQKAERLVRVLFGATPVTVEGLEAQAAASKAALDASIKSDSTFVGRLQFDVDARGERQYGEYARVAADPGLLERPSRGDVDAEARSRRAERAHEDFTEALKERDLTPSDCAGVLEVARAAGVSKILESGKYEGLPQSCSARDVCAAVLGEVEVLAGPVKGDRPRDDVDRDALRKRLSLRPCASLKTDAPSLDAPGVVHQVEQRLEELREAHAFYARALDPELLARQRSSLSTDASVALYCTHARSKDWLRDGALAHCLRSERGRVPARPRNRREDALDAFDRDEASGLYQRRDNRYMLFNEAGARAALPALEAAAARAREQEVREAAGLATA</sequence>